<dbReference type="Pfam" id="PF00432">
    <property type="entry name" value="Prenyltrans"/>
    <property type="match status" value="1"/>
</dbReference>
<dbReference type="InterPro" id="IPR008930">
    <property type="entry name" value="Terpenoid_cyclase/PrenylTrfase"/>
</dbReference>
<dbReference type="EC" id="2.5.1.59" evidence="4"/>
<evidence type="ECO:0000256" key="1">
    <source>
        <dbReference type="ARBA" id="ARBA00001946"/>
    </source>
</evidence>
<evidence type="ECO:0000256" key="14">
    <source>
        <dbReference type="ARBA" id="ARBA00065714"/>
    </source>
</evidence>
<evidence type="ECO:0000256" key="7">
    <source>
        <dbReference type="ARBA" id="ARBA00022679"/>
    </source>
</evidence>
<evidence type="ECO:0000256" key="15">
    <source>
        <dbReference type="ARBA" id="ARBA00078363"/>
    </source>
</evidence>
<dbReference type="CDD" id="cd02895">
    <property type="entry name" value="GGTase-I"/>
    <property type="match status" value="1"/>
</dbReference>
<dbReference type="InterPro" id="IPR001330">
    <property type="entry name" value="Prenyltrans"/>
</dbReference>
<evidence type="ECO:0000256" key="9">
    <source>
        <dbReference type="ARBA" id="ARBA00022737"/>
    </source>
</evidence>
<dbReference type="Proteomes" id="UP000494165">
    <property type="component" value="Unassembled WGS sequence"/>
</dbReference>
<dbReference type="PANTHER" id="PTHR11774">
    <property type="entry name" value="GERANYLGERANYL TRANSFERASE TYPE BETA SUBUNIT"/>
    <property type="match status" value="1"/>
</dbReference>
<comment type="subunit">
    <text evidence="14">Heterodimer of FNTA and PGGT1B. PGGT1B mediates interaction with substrate peptides.</text>
</comment>
<evidence type="ECO:0000256" key="6">
    <source>
        <dbReference type="ARBA" id="ARBA00022602"/>
    </source>
</evidence>
<sequence length="324" mass="36428">MMPPQTQKGDTQRLMFAFFAISGLDILNALESCNAQHRQDMIEWIYSLQIQPDDDEESWSRCGFMGSCTFKLQSKESREYQHSHIAMTYTALSSLIILGDDLSRVNRPAVIRGVRALQQPDGSFCAHLGGSENDMRFIFCAAVICYTLKDWSGMDMPLVEDFIKSSLSYEGAIAQGPGLEAHGGSTYCAIAALVLMGRLSIFSDEQLDRLRNWLLMRQVAGFQGRPNKPDDTCYSFWVGATLKLLDRYQFTDKKKNREFILSTQQNLTGGFSKWPDNTSDPLHTYFGLCGLSLMGEPGLKEIDCALNMSVDAAKRLEQIQTWDS</sequence>
<evidence type="ECO:0000256" key="12">
    <source>
        <dbReference type="ARBA" id="ARBA00031713"/>
    </source>
</evidence>
<proteinExistence type="inferred from homology"/>
<comment type="cofactor">
    <cofactor evidence="1">
        <name>Mg(2+)</name>
        <dbReference type="ChEBI" id="CHEBI:18420"/>
    </cofactor>
</comment>
<keyword evidence="10" id="KW-0862">Zinc</keyword>
<dbReference type="Gene3D" id="1.50.10.20">
    <property type="match status" value="1"/>
</dbReference>
<feature type="domain" description="Prenyltransferase alpha-alpha toroid" evidence="16">
    <location>
        <begin position="2"/>
        <end position="308"/>
    </location>
</feature>
<evidence type="ECO:0000256" key="3">
    <source>
        <dbReference type="ARBA" id="ARBA00010497"/>
    </source>
</evidence>
<keyword evidence="6" id="KW-0637">Prenyltransferase</keyword>
<dbReference type="SUPFAM" id="SSF48239">
    <property type="entry name" value="Terpenoid cyclases/Protein prenyltransferases"/>
    <property type="match status" value="1"/>
</dbReference>
<dbReference type="EMBL" id="CADEPI010000359">
    <property type="protein sequence ID" value="CAB3384577.1"/>
    <property type="molecule type" value="Genomic_DNA"/>
</dbReference>
<evidence type="ECO:0000313" key="17">
    <source>
        <dbReference type="EMBL" id="CAB3384577.1"/>
    </source>
</evidence>
<evidence type="ECO:0000256" key="5">
    <source>
        <dbReference type="ARBA" id="ARBA00020603"/>
    </source>
</evidence>
<evidence type="ECO:0000256" key="2">
    <source>
        <dbReference type="ARBA" id="ARBA00001947"/>
    </source>
</evidence>
<name>A0A8S1DLF8_9INSE</name>
<reference evidence="17 18" key="1">
    <citation type="submission" date="2020-04" db="EMBL/GenBank/DDBJ databases">
        <authorList>
            <person name="Alioto T."/>
            <person name="Alioto T."/>
            <person name="Gomez Garrido J."/>
        </authorList>
    </citation>
    <scope>NUCLEOTIDE SEQUENCE [LARGE SCALE GENOMIC DNA]</scope>
</reference>
<accession>A0A8S1DLF8</accession>
<evidence type="ECO:0000259" key="16">
    <source>
        <dbReference type="Pfam" id="PF00432"/>
    </source>
</evidence>
<dbReference type="GO" id="GO:0004662">
    <property type="term" value="F:CAAX-protein geranylgeranyltransferase activity"/>
    <property type="evidence" value="ECO:0007669"/>
    <property type="project" value="UniProtKB-EC"/>
</dbReference>
<keyword evidence="9" id="KW-0677">Repeat</keyword>
<evidence type="ECO:0000256" key="11">
    <source>
        <dbReference type="ARBA" id="ARBA00022842"/>
    </source>
</evidence>
<comment type="catalytic activity">
    <reaction evidence="13">
        <text>geranylgeranyl diphosphate + L-cysteinyl-[protein] = S-geranylgeranyl-L-cysteinyl-[protein] + diphosphate</text>
        <dbReference type="Rhea" id="RHEA:21240"/>
        <dbReference type="Rhea" id="RHEA-COMP:10131"/>
        <dbReference type="Rhea" id="RHEA-COMP:11537"/>
        <dbReference type="ChEBI" id="CHEBI:29950"/>
        <dbReference type="ChEBI" id="CHEBI:33019"/>
        <dbReference type="ChEBI" id="CHEBI:57533"/>
        <dbReference type="ChEBI" id="CHEBI:86021"/>
        <dbReference type="EC" id="2.5.1.59"/>
    </reaction>
</comment>
<dbReference type="OrthoDB" id="24893at2759"/>
<organism evidence="17 18">
    <name type="scientific">Cloeon dipterum</name>
    <dbReference type="NCBI Taxonomy" id="197152"/>
    <lineage>
        <taxon>Eukaryota</taxon>
        <taxon>Metazoa</taxon>
        <taxon>Ecdysozoa</taxon>
        <taxon>Arthropoda</taxon>
        <taxon>Hexapoda</taxon>
        <taxon>Insecta</taxon>
        <taxon>Pterygota</taxon>
        <taxon>Palaeoptera</taxon>
        <taxon>Ephemeroptera</taxon>
        <taxon>Pisciforma</taxon>
        <taxon>Baetidae</taxon>
        <taxon>Cloeon</taxon>
    </lineage>
</organism>
<gene>
    <name evidence="17" type="ORF">CLODIP_2_CD02685</name>
</gene>
<dbReference type="GO" id="GO:0005953">
    <property type="term" value="C:CAAX-protein geranylgeranyltransferase complex"/>
    <property type="evidence" value="ECO:0007669"/>
    <property type="project" value="InterPro"/>
</dbReference>
<dbReference type="PANTHER" id="PTHR11774:SF4">
    <property type="entry name" value="GERANYLGERANYL TRANSFERASE TYPE-1 SUBUNIT BETA"/>
    <property type="match status" value="1"/>
</dbReference>
<keyword evidence="11" id="KW-0460">Magnesium</keyword>
<protein>
    <recommendedName>
        <fullName evidence="5">Geranylgeranyl transferase type-1 subunit beta</fullName>
        <ecNumber evidence="4">2.5.1.59</ecNumber>
    </recommendedName>
    <alternativeName>
        <fullName evidence="12">Geranylgeranyl transferase type I subunit beta</fullName>
    </alternativeName>
    <alternativeName>
        <fullName evidence="15">Type I protein geranyl-geranyltransferase subunit beta</fullName>
    </alternativeName>
</protein>
<comment type="similarity">
    <text evidence="3">Belongs to the protein prenyltransferase subunit beta family.</text>
</comment>
<dbReference type="InterPro" id="IPR041960">
    <property type="entry name" value="GGTase_I_beta"/>
</dbReference>
<evidence type="ECO:0000256" key="10">
    <source>
        <dbReference type="ARBA" id="ARBA00022833"/>
    </source>
</evidence>
<dbReference type="FunFam" id="1.50.10.20:FF:000005">
    <property type="entry name" value="Geranylgeranyl transferase type-1 subunit beta"/>
    <property type="match status" value="1"/>
</dbReference>
<dbReference type="InterPro" id="IPR045089">
    <property type="entry name" value="PGGT1B-like"/>
</dbReference>
<keyword evidence="8" id="KW-0479">Metal-binding</keyword>
<comment type="caution">
    <text evidence="17">The sequence shown here is derived from an EMBL/GenBank/DDBJ whole genome shotgun (WGS) entry which is preliminary data.</text>
</comment>
<dbReference type="AlphaFoldDB" id="A0A8S1DLF8"/>
<evidence type="ECO:0000256" key="4">
    <source>
        <dbReference type="ARBA" id="ARBA00012700"/>
    </source>
</evidence>
<keyword evidence="7" id="KW-0808">Transferase</keyword>
<evidence type="ECO:0000313" key="18">
    <source>
        <dbReference type="Proteomes" id="UP000494165"/>
    </source>
</evidence>
<dbReference type="GO" id="GO:0046872">
    <property type="term" value="F:metal ion binding"/>
    <property type="evidence" value="ECO:0007669"/>
    <property type="project" value="UniProtKB-KW"/>
</dbReference>
<comment type="cofactor">
    <cofactor evidence="2">
        <name>Zn(2+)</name>
        <dbReference type="ChEBI" id="CHEBI:29105"/>
    </cofactor>
</comment>
<keyword evidence="18" id="KW-1185">Reference proteome</keyword>
<evidence type="ECO:0000256" key="8">
    <source>
        <dbReference type="ARBA" id="ARBA00022723"/>
    </source>
</evidence>
<evidence type="ECO:0000256" key="13">
    <source>
        <dbReference type="ARBA" id="ARBA00050428"/>
    </source>
</evidence>